<dbReference type="PANTHER" id="PTHR10131">
    <property type="entry name" value="TNF RECEPTOR ASSOCIATED FACTOR"/>
    <property type="match status" value="1"/>
</dbReference>
<feature type="domain" description="RING-type" evidence="5">
    <location>
        <begin position="44"/>
        <end position="82"/>
    </location>
</feature>
<dbReference type="Gene3D" id="3.30.40.10">
    <property type="entry name" value="Zinc/RING finger domain, C3HC4 (zinc finger)"/>
    <property type="match status" value="1"/>
</dbReference>
<keyword evidence="1" id="KW-0479">Metal-binding</keyword>
<evidence type="ECO:0000313" key="7">
    <source>
        <dbReference type="Proteomes" id="UP001321473"/>
    </source>
</evidence>
<dbReference type="InterPro" id="IPR018957">
    <property type="entry name" value="Znf_C3HC4_RING-type"/>
</dbReference>
<dbReference type="Pfam" id="PF00097">
    <property type="entry name" value="zf-C3HC4"/>
    <property type="match status" value="1"/>
</dbReference>
<keyword evidence="7" id="KW-1185">Reference proteome</keyword>
<keyword evidence="3" id="KW-0862">Zinc</keyword>
<dbReference type="InterPro" id="IPR001841">
    <property type="entry name" value="Znf_RING"/>
</dbReference>
<proteinExistence type="predicted"/>
<dbReference type="InterPro" id="IPR013083">
    <property type="entry name" value="Znf_RING/FYVE/PHD"/>
</dbReference>
<organism evidence="6 7">
    <name type="scientific">Amblyomma americanum</name>
    <name type="common">Lone star tick</name>
    <dbReference type="NCBI Taxonomy" id="6943"/>
    <lineage>
        <taxon>Eukaryota</taxon>
        <taxon>Metazoa</taxon>
        <taxon>Ecdysozoa</taxon>
        <taxon>Arthropoda</taxon>
        <taxon>Chelicerata</taxon>
        <taxon>Arachnida</taxon>
        <taxon>Acari</taxon>
        <taxon>Parasitiformes</taxon>
        <taxon>Ixodida</taxon>
        <taxon>Ixodoidea</taxon>
        <taxon>Ixodidae</taxon>
        <taxon>Amblyomminae</taxon>
        <taxon>Amblyomma</taxon>
    </lineage>
</organism>
<dbReference type="GO" id="GO:0009898">
    <property type="term" value="C:cytoplasmic side of plasma membrane"/>
    <property type="evidence" value="ECO:0007669"/>
    <property type="project" value="TreeGrafter"/>
</dbReference>
<dbReference type="AlphaFoldDB" id="A0AAQ4D667"/>
<protein>
    <recommendedName>
        <fullName evidence="5">RING-type domain-containing protein</fullName>
    </recommendedName>
</protein>
<evidence type="ECO:0000313" key="6">
    <source>
        <dbReference type="EMBL" id="KAK8757957.1"/>
    </source>
</evidence>
<dbReference type="EMBL" id="JARKHS020034625">
    <property type="protein sequence ID" value="KAK8757957.1"/>
    <property type="molecule type" value="Genomic_DNA"/>
</dbReference>
<evidence type="ECO:0000256" key="2">
    <source>
        <dbReference type="ARBA" id="ARBA00022771"/>
    </source>
</evidence>
<dbReference type="Proteomes" id="UP001321473">
    <property type="component" value="Unassembled WGS sequence"/>
</dbReference>
<sequence>MSYTGNAMPDPGEVAAVHRLRGHLGGVNWRPTRFAEGVPLAHVCGLCRAIPKGTVLLPCAHFLCETCLGASRQDDVAVCPLDLEPYEEEECQRIHLPARKASRLRAHCWNEAHGCQFVGTMEAVLRHFEEDCVFHAVECPRCGEAFLHKDLPTHYMAGCTANTPSPSTELPSGQDSVLTIHDVNTALADLKELLSDPHHDQLLAVQSQINELVEHSRNQTTQLKDTVAHGLMECERRLKDQVAQISDNLSSTLRQELLAVTLPQQAATAQIQDNLPEAAAGSETIPWSTEKKLILRKLEVLASASFRAAEQLRHSVQPHPPRPVLCCERILHLWNMDMERIFSKLPMQFLPGPTYRLTLRDADALFETIEKTDGVIIGEVTNWYRRDTFITVVFFVTEGSGLPNRPRLKAEVRCHGLLQTSRLLRPVEMVLLNECSSKNSPMWNDPVHDSDEQCVQRRFWLELGLLKEIGFLQNGAAKFSLLLG</sequence>
<dbReference type="GO" id="GO:0005164">
    <property type="term" value="F:tumor necrosis factor receptor binding"/>
    <property type="evidence" value="ECO:0007669"/>
    <property type="project" value="TreeGrafter"/>
</dbReference>
<evidence type="ECO:0000256" key="4">
    <source>
        <dbReference type="PROSITE-ProRule" id="PRU00175"/>
    </source>
</evidence>
<reference evidence="6 7" key="1">
    <citation type="journal article" date="2023" name="Arcadia Sci">
        <title>De novo assembly of a long-read Amblyomma americanum tick genome.</title>
        <authorList>
            <person name="Chou S."/>
            <person name="Poskanzer K.E."/>
            <person name="Rollins M."/>
            <person name="Thuy-Boun P.S."/>
        </authorList>
    </citation>
    <scope>NUCLEOTIDE SEQUENCE [LARGE SCALE GENOMIC DNA]</scope>
    <source>
        <strain evidence="6">F_SG_1</strain>
        <tissue evidence="6">Salivary glands</tissue>
    </source>
</reference>
<dbReference type="PROSITE" id="PS00518">
    <property type="entry name" value="ZF_RING_1"/>
    <property type="match status" value="1"/>
</dbReference>
<evidence type="ECO:0000256" key="3">
    <source>
        <dbReference type="ARBA" id="ARBA00022833"/>
    </source>
</evidence>
<dbReference type="PROSITE" id="PS50089">
    <property type="entry name" value="ZF_RING_2"/>
    <property type="match status" value="1"/>
</dbReference>
<evidence type="ECO:0000259" key="5">
    <source>
        <dbReference type="PROSITE" id="PS50089"/>
    </source>
</evidence>
<dbReference type="SUPFAM" id="SSF57850">
    <property type="entry name" value="RING/U-box"/>
    <property type="match status" value="1"/>
</dbReference>
<evidence type="ECO:0000256" key="1">
    <source>
        <dbReference type="ARBA" id="ARBA00022723"/>
    </source>
</evidence>
<dbReference type="GO" id="GO:0008270">
    <property type="term" value="F:zinc ion binding"/>
    <property type="evidence" value="ECO:0007669"/>
    <property type="project" value="UniProtKB-KW"/>
</dbReference>
<dbReference type="GO" id="GO:0043122">
    <property type="term" value="P:regulation of canonical NF-kappaB signal transduction"/>
    <property type="evidence" value="ECO:0007669"/>
    <property type="project" value="TreeGrafter"/>
</dbReference>
<dbReference type="PANTHER" id="PTHR10131:SF138">
    <property type="entry name" value="RE66324P"/>
    <property type="match status" value="1"/>
</dbReference>
<gene>
    <name evidence="6" type="ORF">V5799_004410</name>
</gene>
<dbReference type="SUPFAM" id="SSF49599">
    <property type="entry name" value="TRAF domain-like"/>
    <property type="match status" value="1"/>
</dbReference>
<name>A0AAQ4D667_AMBAM</name>
<dbReference type="InterPro" id="IPR017907">
    <property type="entry name" value="Znf_RING_CS"/>
</dbReference>
<keyword evidence="2 4" id="KW-0863">Zinc-finger</keyword>
<comment type="caution">
    <text evidence="6">The sequence shown here is derived from an EMBL/GenBank/DDBJ whole genome shotgun (WGS) entry which is preliminary data.</text>
</comment>
<accession>A0AAQ4D667</accession>
<dbReference type="CDD" id="cd16449">
    <property type="entry name" value="RING-HC"/>
    <property type="match status" value="1"/>
</dbReference>
<dbReference type="SMART" id="SM00184">
    <property type="entry name" value="RING"/>
    <property type="match status" value="1"/>
</dbReference>